<evidence type="ECO:0000313" key="2">
    <source>
        <dbReference type="EMBL" id="OJJ63542.1"/>
    </source>
</evidence>
<name>A0A1L9TVW2_9EURO</name>
<dbReference type="GeneID" id="63760206"/>
<sequence length="187" mass="21457">MGAAQESISFDKRQLSRAERQQKTEYHAFSSPNLDTRRLSNAGHSMRINRDGFVYAGDQETGYQPCEPRRASLDVFRWLSSMWTQVRIIACCLSIFLNTAVVSFGLAYTRSYSRAVNRENPLVGINRINWFRPLTNRFDCSKVFLLLLRHKYDLDGHKTPPNSSACCHVPLSIFSPTQFRPLYSLQG</sequence>
<protein>
    <submittedName>
        <fullName evidence="2">Uncharacterized protein</fullName>
    </submittedName>
</protein>
<keyword evidence="1" id="KW-0812">Transmembrane</keyword>
<dbReference type="VEuPathDB" id="FungiDB:ASPSYDRAFT_242528"/>
<dbReference type="AlphaFoldDB" id="A0A1L9TVW2"/>
<proteinExistence type="predicted"/>
<keyword evidence="3" id="KW-1185">Reference proteome</keyword>
<feature type="transmembrane region" description="Helical" evidence="1">
    <location>
        <begin position="86"/>
        <end position="108"/>
    </location>
</feature>
<keyword evidence="1" id="KW-1133">Transmembrane helix</keyword>
<dbReference type="RefSeq" id="XP_040707348.1">
    <property type="nucleotide sequence ID" value="XM_040844133.1"/>
</dbReference>
<reference evidence="3" key="1">
    <citation type="journal article" date="2017" name="Genome Biol.">
        <title>Comparative genomics reveals high biological diversity and specific adaptations in the industrially and medically important fungal genus Aspergillus.</title>
        <authorList>
            <person name="de Vries R.P."/>
            <person name="Riley R."/>
            <person name="Wiebenga A."/>
            <person name="Aguilar-Osorio G."/>
            <person name="Amillis S."/>
            <person name="Uchima C.A."/>
            <person name="Anderluh G."/>
            <person name="Asadollahi M."/>
            <person name="Askin M."/>
            <person name="Barry K."/>
            <person name="Battaglia E."/>
            <person name="Bayram O."/>
            <person name="Benocci T."/>
            <person name="Braus-Stromeyer S.A."/>
            <person name="Caldana C."/>
            <person name="Canovas D."/>
            <person name="Cerqueira G.C."/>
            <person name="Chen F."/>
            <person name="Chen W."/>
            <person name="Choi C."/>
            <person name="Clum A."/>
            <person name="Dos Santos R.A."/>
            <person name="Damasio A.R."/>
            <person name="Diallinas G."/>
            <person name="Emri T."/>
            <person name="Fekete E."/>
            <person name="Flipphi M."/>
            <person name="Freyberg S."/>
            <person name="Gallo A."/>
            <person name="Gournas C."/>
            <person name="Habgood R."/>
            <person name="Hainaut M."/>
            <person name="Harispe M.L."/>
            <person name="Henrissat B."/>
            <person name="Hilden K.S."/>
            <person name="Hope R."/>
            <person name="Hossain A."/>
            <person name="Karabika E."/>
            <person name="Karaffa L."/>
            <person name="Karanyi Z."/>
            <person name="Krasevec N."/>
            <person name="Kuo A."/>
            <person name="Kusch H."/>
            <person name="LaButti K."/>
            <person name="Lagendijk E.L."/>
            <person name="Lapidus A."/>
            <person name="Levasseur A."/>
            <person name="Lindquist E."/>
            <person name="Lipzen A."/>
            <person name="Logrieco A.F."/>
            <person name="MacCabe A."/>
            <person name="Maekelae M.R."/>
            <person name="Malavazi I."/>
            <person name="Melin P."/>
            <person name="Meyer V."/>
            <person name="Mielnichuk N."/>
            <person name="Miskei M."/>
            <person name="Molnar A.P."/>
            <person name="Mule G."/>
            <person name="Ngan C.Y."/>
            <person name="Orejas M."/>
            <person name="Orosz E."/>
            <person name="Ouedraogo J.P."/>
            <person name="Overkamp K.M."/>
            <person name="Park H.-S."/>
            <person name="Perrone G."/>
            <person name="Piumi F."/>
            <person name="Punt P.J."/>
            <person name="Ram A.F."/>
            <person name="Ramon A."/>
            <person name="Rauscher S."/>
            <person name="Record E."/>
            <person name="Riano-Pachon D.M."/>
            <person name="Robert V."/>
            <person name="Roehrig J."/>
            <person name="Ruller R."/>
            <person name="Salamov A."/>
            <person name="Salih N.S."/>
            <person name="Samson R.A."/>
            <person name="Sandor E."/>
            <person name="Sanguinetti M."/>
            <person name="Schuetze T."/>
            <person name="Sepcic K."/>
            <person name="Shelest E."/>
            <person name="Sherlock G."/>
            <person name="Sophianopoulou V."/>
            <person name="Squina F.M."/>
            <person name="Sun H."/>
            <person name="Susca A."/>
            <person name="Todd R.B."/>
            <person name="Tsang A."/>
            <person name="Unkles S.E."/>
            <person name="van de Wiele N."/>
            <person name="van Rossen-Uffink D."/>
            <person name="Oliveira J.V."/>
            <person name="Vesth T.C."/>
            <person name="Visser J."/>
            <person name="Yu J.-H."/>
            <person name="Zhou M."/>
            <person name="Andersen M.R."/>
            <person name="Archer D.B."/>
            <person name="Baker S.E."/>
            <person name="Benoit I."/>
            <person name="Brakhage A.A."/>
            <person name="Braus G.H."/>
            <person name="Fischer R."/>
            <person name="Frisvad J.C."/>
            <person name="Goldman G.H."/>
            <person name="Houbraken J."/>
            <person name="Oakley B."/>
            <person name="Pocsi I."/>
            <person name="Scazzocchio C."/>
            <person name="Seiboth B."/>
            <person name="vanKuyk P.A."/>
            <person name="Wortman J."/>
            <person name="Dyer P.S."/>
            <person name="Grigoriev I.V."/>
        </authorList>
    </citation>
    <scope>NUCLEOTIDE SEQUENCE [LARGE SCALE GENOMIC DNA]</scope>
    <source>
        <strain evidence="3">CBS 593.65</strain>
    </source>
</reference>
<evidence type="ECO:0000256" key="1">
    <source>
        <dbReference type="SAM" id="Phobius"/>
    </source>
</evidence>
<dbReference type="EMBL" id="KV878582">
    <property type="protein sequence ID" value="OJJ63542.1"/>
    <property type="molecule type" value="Genomic_DNA"/>
</dbReference>
<accession>A0A1L9TVW2</accession>
<dbReference type="Proteomes" id="UP000184356">
    <property type="component" value="Unassembled WGS sequence"/>
</dbReference>
<keyword evidence="1" id="KW-0472">Membrane</keyword>
<evidence type="ECO:0000313" key="3">
    <source>
        <dbReference type="Proteomes" id="UP000184356"/>
    </source>
</evidence>
<organism evidence="2 3">
    <name type="scientific">Aspergillus sydowii CBS 593.65</name>
    <dbReference type="NCBI Taxonomy" id="1036612"/>
    <lineage>
        <taxon>Eukaryota</taxon>
        <taxon>Fungi</taxon>
        <taxon>Dikarya</taxon>
        <taxon>Ascomycota</taxon>
        <taxon>Pezizomycotina</taxon>
        <taxon>Eurotiomycetes</taxon>
        <taxon>Eurotiomycetidae</taxon>
        <taxon>Eurotiales</taxon>
        <taxon>Aspergillaceae</taxon>
        <taxon>Aspergillus</taxon>
        <taxon>Aspergillus subgen. Nidulantes</taxon>
    </lineage>
</organism>
<gene>
    <name evidence="2" type="ORF">ASPSYDRAFT_242528</name>
</gene>